<reference evidence="1" key="1">
    <citation type="journal article" date="2021" name="Proc. Natl. Acad. Sci. U.S.A.">
        <title>A Catalog of Tens of Thousands of Viruses from Human Metagenomes Reveals Hidden Associations with Chronic Diseases.</title>
        <authorList>
            <person name="Tisza M.J."/>
            <person name="Buck C.B."/>
        </authorList>
    </citation>
    <scope>NUCLEOTIDE SEQUENCE</scope>
    <source>
        <strain evidence="1">CtNU74</strain>
    </source>
</reference>
<evidence type="ECO:0000313" key="1">
    <source>
        <dbReference type="EMBL" id="DAD99439.1"/>
    </source>
</evidence>
<proteinExistence type="predicted"/>
<name>A0A8S5NYE6_9CAUD</name>
<dbReference type="EMBL" id="BK015285">
    <property type="protein sequence ID" value="DAD99439.1"/>
    <property type="molecule type" value="Genomic_DNA"/>
</dbReference>
<organism evidence="1">
    <name type="scientific">Siphoviridae sp. ctNU74</name>
    <dbReference type="NCBI Taxonomy" id="2825471"/>
    <lineage>
        <taxon>Viruses</taxon>
        <taxon>Duplodnaviria</taxon>
        <taxon>Heunggongvirae</taxon>
        <taxon>Uroviricota</taxon>
        <taxon>Caudoviricetes</taxon>
    </lineage>
</organism>
<protein>
    <submittedName>
        <fullName evidence="1">Uncharacterized protein</fullName>
    </submittedName>
</protein>
<accession>A0A8S5NYE6</accession>
<sequence>MKKYNLSRIMKRAWEIVRKAKIKFSEALKFSWLIAKREVDLKEQWAEPEGIVTWNIWTGYGHVRAYFKCNWMSKYWNSKKCNFVEM</sequence>